<proteinExistence type="predicted"/>
<accession>A0A177AIG2</accession>
<dbReference type="EMBL" id="KV441388">
    <property type="protein sequence ID" value="OAF61868.1"/>
    <property type="molecule type" value="Genomic_DNA"/>
</dbReference>
<feature type="region of interest" description="Disordered" evidence="1">
    <location>
        <begin position="50"/>
        <end position="83"/>
    </location>
</feature>
<feature type="compositionally biased region" description="Pro residues" evidence="1">
    <location>
        <begin position="53"/>
        <end position="62"/>
    </location>
</feature>
<feature type="compositionally biased region" description="Low complexity" evidence="1">
    <location>
        <begin position="1"/>
        <end position="12"/>
    </location>
</feature>
<dbReference type="GeneID" id="36284558"/>
<dbReference type="RefSeq" id="XP_024327142.1">
    <property type="nucleotide sequence ID" value="XM_024465147.1"/>
</dbReference>
<protein>
    <recommendedName>
        <fullName evidence="3">F-box domain-containing protein</fullName>
    </recommendedName>
</protein>
<feature type="region of interest" description="Disordered" evidence="1">
    <location>
        <begin position="1"/>
        <end position="28"/>
    </location>
</feature>
<reference evidence="2" key="1">
    <citation type="submission" date="2016-03" db="EMBL/GenBank/DDBJ databases">
        <title>Updated assembly of Pseudogymnoascus destructans, the fungus causing white-nose syndrome of bats.</title>
        <authorList>
            <person name="Palmer J.M."/>
            <person name="Drees K.P."/>
            <person name="Foster J.T."/>
            <person name="Lindner D.L."/>
        </authorList>
    </citation>
    <scope>NUCLEOTIDE SEQUENCE [LARGE SCALE GENOMIC DNA]</scope>
    <source>
        <strain evidence="2">20631-21</strain>
    </source>
</reference>
<evidence type="ECO:0000313" key="2">
    <source>
        <dbReference type="EMBL" id="OAF61868.1"/>
    </source>
</evidence>
<sequence>MASTTATASTSTPPLAESLLTRPINTQPQSPLYALPQEIRDQIFAYALTPYTPKAPPPPPKPSALYPSTSAPRPRKPNPWNPIRAPYHINTSYSRPGQRAKVHHPTALLLVSRLTHLETAHMPVPLATHTFYAPPSSGPPDLLASPEYFARMSPAQQATVRRVRVFADVAWLLKGELEGMCTHPTMRGVTDFSLVVRWCDWRGWASNEALSLASRPVPAVQVEEEEERLQDPAEQEMEFAAPPTPMGGVEMADPMEALTQDGCADVQEALEAAIAQLSNLKSVSLSLEAPYVKSDELEAQLSAAREWNFHLGGKAAREEEKTVRGVVSGEAEWEAPMCAWSDFCAHCGGGIGDDKACEERKRRRCRGLGPRVLGGVVRWC</sequence>
<dbReference type="PANTHER" id="PTHR42085">
    <property type="entry name" value="F-BOX DOMAIN-CONTAINING PROTEIN"/>
    <property type="match status" value="1"/>
</dbReference>
<dbReference type="Proteomes" id="UP000077154">
    <property type="component" value="Unassembled WGS sequence"/>
</dbReference>
<dbReference type="InterPro" id="IPR038883">
    <property type="entry name" value="AN11006-like"/>
</dbReference>
<dbReference type="eggNOG" id="ENOG502RV0G">
    <property type="taxonomic scope" value="Eukaryota"/>
</dbReference>
<organism evidence="2">
    <name type="scientific">Pseudogymnoascus destructans</name>
    <dbReference type="NCBI Taxonomy" id="655981"/>
    <lineage>
        <taxon>Eukaryota</taxon>
        <taxon>Fungi</taxon>
        <taxon>Dikarya</taxon>
        <taxon>Ascomycota</taxon>
        <taxon>Pezizomycotina</taxon>
        <taxon>Leotiomycetes</taxon>
        <taxon>Thelebolales</taxon>
        <taxon>Thelebolaceae</taxon>
        <taxon>Pseudogymnoascus</taxon>
    </lineage>
</organism>
<dbReference type="OrthoDB" id="288942at2759"/>
<evidence type="ECO:0008006" key="3">
    <source>
        <dbReference type="Google" id="ProtNLM"/>
    </source>
</evidence>
<dbReference type="AlphaFoldDB" id="A0A177AIG2"/>
<dbReference type="VEuPathDB" id="FungiDB:GMDG_05170"/>
<dbReference type="PANTHER" id="PTHR42085:SF1">
    <property type="entry name" value="F-BOX DOMAIN-CONTAINING PROTEIN"/>
    <property type="match status" value="1"/>
</dbReference>
<gene>
    <name evidence="2" type="ORF">VC83_01469</name>
</gene>
<name>A0A177AIG2_9PEZI</name>
<evidence type="ECO:0000256" key="1">
    <source>
        <dbReference type="SAM" id="MobiDB-lite"/>
    </source>
</evidence>